<dbReference type="PANTHER" id="PTHR43318:SF2">
    <property type="entry name" value="UDP-N-ACETYLGLUCOSAMINE 4,6-DEHYDRATASE (INVERTING)"/>
    <property type="match status" value="1"/>
</dbReference>
<dbReference type="SUPFAM" id="SSF51735">
    <property type="entry name" value="NAD(P)-binding Rossmann-fold domains"/>
    <property type="match status" value="1"/>
</dbReference>
<keyword evidence="4" id="KW-1185">Reference proteome</keyword>
<evidence type="ECO:0000259" key="2">
    <source>
        <dbReference type="Pfam" id="PF02719"/>
    </source>
</evidence>
<accession>A0A511VBP3</accession>
<dbReference type="Pfam" id="PF02719">
    <property type="entry name" value="Polysacc_synt_2"/>
    <property type="match status" value="1"/>
</dbReference>
<dbReference type="EMBL" id="BJXX01000174">
    <property type="protein sequence ID" value="GEN36264.1"/>
    <property type="molecule type" value="Genomic_DNA"/>
</dbReference>
<gene>
    <name evidence="3" type="ORF">ADA01nite_37240</name>
</gene>
<comment type="caution">
    <text evidence="3">The sequence shown here is derived from an EMBL/GenBank/DDBJ whole genome shotgun (WGS) entry which is preliminary data.</text>
</comment>
<dbReference type="PANTHER" id="PTHR43318">
    <property type="entry name" value="UDP-N-ACETYLGLUCOSAMINE 4,6-DEHYDRATASE"/>
    <property type="match status" value="1"/>
</dbReference>
<reference evidence="3 4" key="1">
    <citation type="submission" date="2019-07" db="EMBL/GenBank/DDBJ databases">
        <title>Whole genome shotgun sequence of Aneurinibacillus danicus NBRC 102444.</title>
        <authorList>
            <person name="Hosoyama A."/>
            <person name="Uohara A."/>
            <person name="Ohji S."/>
            <person name="Ichikawa N."/>
        </authorList>
    </citation>
    <scope>NUCLEOTIDE SEQUENCE [LARGE SCALE GENOMIC DNA]</scope>
    <source>
        <strain evidence="3 4">NBRC 102444</strain>
    </source>
</reference>
<dbReference type="Proteomes" id="UP000321157">
    <property type="component" value="Unassembled WGS sequence"/>
</dbReference>
<dbReference type="Gene3D" id="3.40.50.720">
    <property type="entry name" value="NAD(P)-binding Rossmann-like Domain"/>
    <property type="match status" value="1"/>
</dbReference>
<dbReference type="InterPro" id="IPR003869">
    <property type="entry name" value="Polysac_CapD-like"/>
</dbReference>
<name>A0A511VBP3_9BACL</name>
<organism evidence="3 4">
    <name type="scientific">Aneurinibacillus danicus</name>
    <dbReference type="NCBI Taxonomy" id="267746"/>
    <lineage>
        <taxon>Bacteria</taxon>
        <taxon>Bacillati</taxon>
        <taxon>Bacillota</taxon>
        <taxon>Bacilli</taxon>
        <taxon>Bacillales</taxon>
        <taxon>Paenibacillaceae</taxon>
        <taxon>Aneurinibacillus group</taxon>
        <taxon>Aneurinibacillus</taxon>
    </lineage>
</organism>
<dbReference type="AlphaFoldDB" id="A0A511VBP3"/>
<proteinExistence type="inferred from homology"/>
<comment type="similarity">
    <text evidence="1">Belongs to the polysaccharide synthase family.</text>
</comment>
<evidence type="ECO:0000313" key="4">
    <source>
        <dbReference type="Proteomes" id="UP000321157"/>
    </source>
</evidence>
<evidence type="ECO:0000313" key="3">
    <source>
        <dbReference type="EMBL" id="GEN36264.1"/>
    </source>
</evidence>
<evidence type="ECO:0000256" key="1">
    <source>
        <dbReference type="ARBA" id="ARBA00007430"/>
    </source>
</evidence>
<dbReference type="InterPro" id="IPR036291">
    <property type="entry name" value="NAD(P)-bd_dom_sf"/>
</dbReference>
<sequence>MFSNQTILITGGTGSWGQELMKRLLRENPKEIRIFSRNKNSQHLIQQTFNAYPCIVFISGDIKDYQSFYDACEGVDYVFHLAALKHVVTCEAQSMEAVETNVVGTLNVIRASIEHGVKKVIYTSTDKAVAPSNVYGLSKRLGEQLIIKANDMSKHSTRFACVRTGNLLGSQGSVIPLFKKQLLDGKEITVTSREMTRFFIALSDAAELLMNTVGIVVGGEVVIMNMKACCIIELAEVLHRHFATQPLKIKEIGIRTGEKLHESLIASDESFVYEYDNNYAIALSTSSPKFTLDHYKSFPRVQIHKYSSQHNLMPKTEIEQLLRRAGIFG</sequence>
<feature type="domain" description="Polysaccharide biosynthesis protein CapD-like" evidence="2">
    <location>
        <begin position="7"/>
        <end position="274"/>
    </location>
</feature>
<protein>
    <submittedName>
        <fullName evidence="3">UDP-N-acetylglucosamine 4,6-dehydratase</fullName>
    </submittedName>
</protein>
<dbReference type="RefSeq" id="WP_146811903.1">
    <property type="nucleotide sequence ID" value="NZ_BJXX01000174.1"/>
</dbReference>
<dbReference type="OrthoDB" id="9803111at2"/>
<dbReference type="InterPro" id="IPR051203">
    <property type="entry name" value="Polysaccharide_Synthase-Rel"/>
</dbReference>